<keyword evidence="1" id="KW-0472">Membrane</keyword>
<reference evidence="2" key="1">
    <citation type="submission" date="2014-05" db="EMBL/GenBank/DDBJ databases">
        <authorList>
            <person name="Chronopoulou M."/>
        </authorList>
    </citation>
    <scope>NUCLEOTIDE SEQUENCE</scope>
    <source>
        <tissue evidence="2">Whole organism</tissue>
    </source>
</reference>
<organism evidence="2">
    <name type="scientific">Lepeophtheirus salmonis</name>
    <name type="common">Salmon louse</name>
    <name type="synonym">Caligus salmonis</name>
    <dbReference type="NCBI Taxonomy" id="72036"/>
    <lineage>
        <taxon>Eukaryota</taxon>
        <taxon>Metazoa</taxon>
        <taxon>Ecdysozoa</taxon>
        <taxon>Arthropoda</taxon>
        <taxon>Crustacea</taxon>
        <taxon>Multicrustacea</taxon>
        <taxon>Hexanauplia</taxon>
        <taxon>Copepoda</taxon>
        <taxon>Siphonostomatoida</taxon>
        <taxon>Caligidae</taxon>
        <taxon>Lepeophtheirus</taxon>
    </lineage>
</organism>
<keyword evidence="1" id="KW-1133">Transmembrane helix</keyword>
<feature type="transmembrane region" description="Helical" evidence="1">
    <location>
        <begin position="42"/>
        <end position="65"/>
    </location>
</feature>
<evidence type="ECO:0000256" key="1">
    <source>
        <dbReference type="SAM" id="Phobius"/>
    </source>
</evidence>
<proteinExistence type="predicted"/>
<accession>A0A0K2VJA0</accession>
<protein>
    <submittedName>
        <fullName evidence="2">Uncharacterized protein</fullName>
    </submittedName>
</protein>
<evidence type="ECO:0000313" key="2">
    <source>
        <dbReference type="EMBL" id="CDW50534.1"/>
    </source>
</evidence>
<feature type="transmembrane region" description="Helical" evidence="1">
    <location>
        <begin position="9"/>
        <end position="30"/>
    </location>
</feature>
<feature type="non-terminal residue" evidence="2">
    <location>
        <position position="1"/>
    </location>
</feature>
<name>A0A0K2VJA0_LEPSM</name>
<dbReference type="EMBL" id="HACA01033173">
    <property type="protein sequence ID" value="CDW50534.1"/>
    <property type="molecule type" value="Transcribed_RNA"/>
</dbReference>
<dbReference type="AlphaFoldDB" id="A0A0K2VJA0"/>
<sequence>KKKRLSNTFLINSVVVVLIISYGCGGVSSLSLSAKSCCNFEAIFISGQLWLGSVCVWGFNLYHFFKTIFL</sequence>
<keyword evidence="1" id="KW-0812">Transmembrane</keyword>